<name>A0A1T8KKS5_9MYCO</name>
<sequence>MKTRDSVCAGSGKIPLTRPRKGRAYCPTCQRPYRIRRDGVMPLHQKQRHNQPAAEEA</sequence>
<evidence type="ECO:0000256" key="1">
    <source>
        <dbReference type="SAM" id="MobiDB-lite"/>
    </source>
</evidence>
<accession>A0A1T8KKS5</accession>
<reference evidence="2 3" key="1">
    <citation type="submission" date="2016-11" db="EMBL/GenBank/DDBJ databases">
        <authorList>
            <consortium name="Pathogen Informatics"/>
        </authorList>
    </citation>
    <scope>NUCLEOTIDE SEQUENCE [LARGE SCALE GENOMIC DNA]</scope>
    <source>
        <strain evidence="2 3">911</strain>
    </source>
</reference>
<organism evidence="2 3">
    <name type="scientific">Mycobacteroides abscessus subsp. massiliense</name>
    <dbReference type="NCBI Taxonomy" id="1962118"/>
    <lineage>
        <taxon>Bacteria</taxon>
        <taxon>Bacillati</taxon>
        <taxon>Actinomycetota</taxon>
        <taxon>Actinomycetes</taxon>
        <taxon>Mycobacteriales</taxon>
        <taxon>Mycobacteriaceae</taxon>
        <taxon>Mycobacteroides</taxon>
        <taxon>Mycobacteroides abscessus</taxon>
    </lineage>
</organism>
<proteinExistence type="predicted"/>
<feature type="region of interest" description="Disordered" evidence="1">
    <location>
        <begin position="38"/>
        <end position="57"/>
    </location>
</feature>
<evidence type="ECO:0000313" key="3">
    <source>
        <dbReference type="Proteomes" id="UP000190074"/>
    </source>
</evidence>
<dbReference type="AlphaFoldDB" id="A0A1T8KKS5"/>
<dbReference type="EMBL" id="FVGW01000002">
    <property type="protein sequence ID" value="SKL83137.1"/>
    <property type="molecule type" value="Genomic_DNA"/>
</dbReference>
<gene>
    <name evidence="2" type="ORF">SAMEA2259716_01782</name>
</gene>
<protein>
    <submittedName>
        <fullName evidence="2">Uncharacterized protein</fullName>
    </submittedName>
</protein>
<dbReference type="Proteomes" id="UP000190074">
    <property type="component" value="Unassembled WGS sequence"/>
</dbReference>
<evidence type="ECO:0000313" key="2">
    <source>
        <dbReference type="EMBL" id="SKL83137.1"/>
    </source>
</evidence>